<proteinExistence type="predicted"/>
<dbReference type="PANTHER" id="PTHR30093">
    <property type="entry name" value="GENERAL SECRETION PATHWAY PROTEIN G"/>
    <property type="match status" value="1"/>
</dbReference>
<reference evidence="2 3" key="1">
    <citation type="submission" date="2024-02" db="EMBL/GenBank/DDBJ databases">
        <authorList>
            <person name="Chen Y."/>
            <person name="Shah S."/>
            <person name="Dougan E. K."/>
            <person name="Thang M."/>
            <person name="Chan C."/>
        </authorList>
    </citation>
    <scope>NUCLEOTIDE SEQUENCE [LARGE SCALE GENOMIC DNA]</scope>
</reference>
<dbReference type="InterPro" id="IPR011453">
    <property type="entry name" value="DUF1559"/>
</dbReference>
<evidence type="ECO:0000313" key="3">
    <source>
        <dbReference type="Proteomes" id="UP001642464"/>
    </source>
</evidence>
<organism evidence="2 3">
    <name type="scientific">Durusdinium trenchii</name>
    <dbReference type="NCBI Taxonomy" id="1381693"/>
    <lineage>
        <taxon>Eukaryota</taxon>
        <taxon>Sar</taxon>
        <taxon>Alveolata</taxon>
        <taxon>Dinophyceae</taxon>
        <taxon>Suessiales</taxon>
        <taxon>Symbiodiniaceae</taxon>
        <taxon>Durusdinium</taxon>
    </lineage>
</organism>
<dbReference type="Proteomes" id="UP001642464">
    <property type="component" value="Unassembled WGS sequence"/>
</dbReference>
<dbReference type="Pfam" id="PF07596">
    <property type="entry name" value="SBP_bac_10"/>
    <property type="match status" value="1"/>
</dbReference>
<sequence length="867" mass="95002">MADEPLSGDEFKKLESEIVADPTSRRAYINISWLCGDLTWLYRDHTEEAREAVLPAGTVTVSSLPVDGRRSLWSNPFLAAAVSAIAASMLLYLGGFLRFASPGSTAQQESVSEVAEGDLDTPAEVAATLTGLVDCYWEPDSLAPTYGEPLEPGRTLQLKAGLAKLTFESGAQLILQGPAEFEVASPMDGALHIGKLSAVCPVQAHGFKIATPTAQVVDLGTEFGMEVDAVGDTEVHVFEGEVLTWPVDVEGETAQHAMSLVKDKAAVFKKGLAVEQAFAQANRFVRDISAHLDTDSLPPLPVNRRLQLWLAADVLVKRDDAKRVIAWRDILVGDNQSDEDAWQHDEDARPLWVEDAIGGKPALRFDGEKSHLCTTPFLTTPSQTVFLVFQRDEVKLNPTEKRQLLNYNGPPYDLPKTMRAFRILQIDDMEKAGSFRGYIYAGLEEQNIYAQLGDVRMKEAAEVGEPVVLAYLYDPEANRAELWANNESQGYSNAPAGEQFSSRKIIGRHPLHKTCFDGDIAEVLIYNTALTPDEISQVNTYLGKKYSIPVDSTGDSELRSGTPSDEAAREAARRTECKNKMHQLGIALHNHHDTKGAFPVGAEGRDPTTANLNYNLGGTYNRRVAMAIHLFPFIEQGTLHSNYNFADYHTSVRDPNSPFVASQPAFTCPSDEPQQSLLCDAGTARDYKGNYGVNWGPWSYDCQAVEQRLQRGVVVPLRGCPDTSSQAIKIRNAPFHLHWGAKFRQITDGSSNTLAMMEMVQTPENGTCDRRGRIWNDDFGTYQINTRDTPNSSGADVSGCSSSDALYPCQSSTDVKEGRLVSRSRHPGGVVVMMCDASVQFITDNVDLVAWQAASTIAGGEVESILQ</sequence>
<evidence type="ECO:0000259" key="1">
    <source>
        <dbReference type="Pfam" id="PF07596"/>
    </source>
</evidence>
<keyword evidence="3" id="KW-1185">Reference proteome</keyword>
<protein>
    <submittedName>
        <fullName evidence="2">FecR protein</fullName>
    </submittedName>
</protein>
<dbReference type="NCBIfam" id="TIGR04294">
    <property type="entry name" value="pre_pil_HX9DG"/>
    <property type="match status" value="1"/>
</dbReference>
<dbReference type="Gene3D" id="2.60.120.200">
    <property type="match status" value="1"/>
</dbReference>
<dbReference type="Gene3D" id="2.60.120.1440">
    <property type="match status" value="1"/>
</dbReference>
<name>A0ABP0LG39_9DINO</name>
<dbReference type="SUPFAM" id="SSF49899">
    <property type="entry name" value="Concanavalin A-like lectins/glucanases"/>
    <property type="match status" value="1"/>
</dbReference>
<accession>A0ABP0LG39</accession>
<feature type="domain" description="DUF1559" evidence="1">
    <location>
        <begin position="567"/>
        <end position="847"/>
    </location>
</feature>
<evidence type="ECO:0000313" key="2">
    <source>
        <dbReference type="EMBL" id="CAK9037549.1"/>
    </source>
</evidence>
<gene>
    <name evidence="2" type="ORF">SCF082_LOCUS22234</name>
</gene>
<dbReference type="PANTHER" id="PTHR30093:SF2">
    <property type="entry name" value="TYPE II SECRETION SYSTEM PROTEIN H"/>
    <property type="match status" value="1"/>
</dbReference>
<dbReference type="InterPro" id="IPR027558">
    <property type="entry name" value="Pre_pil_HX9DG_C"/>
</dbReference>
<comment type="caution">
    <text evidence="2">The sequence shown here is derived from an EMBL/GenBank/DDBJ whole genome shotgun (WGS) entry which is preliminary data.</text>
</comment>
<dbReference type="EMBL" id="CAXAMM010015891">
    <property type="protein sequence ID" value="CAK9037549.1"/>
    <property type="molecule type" value="Genomic_DNA"/>
</dbReference>
<dbReference type="InterPro" id="IPR013320">
    <property type="entry name" value="ConA-like_dom_sf"/>
</dbReference>